<evidence type="ECO:0000256" key="1">
    <source>
        <dbReference type="SAM" id="MobiDB-lite"/>
    </source>
</evidence>
<keyword evidence="4" id="KW-1185">Reference proteome</keyword>
<dbReference type="Proteomes" id="UP001500604">
    <property type="component" value="Unassembled WGS sequence"/>
</dbReference>
<dbReference type="InterPro" id="IPR021136">
    <property type="entry name" value="Flagellar_hook_control-like_C"/>
</dbReference>
<feature type="region of interest" description="Disordered" evidence="1">
    <location>
        <begin position="182"/>
        <end position="202"/>
    </location>
</feature>
<proteinExistence type="predicted"/>
<evidence type="ECO:0000259" key="2">
    <source>
        <dbReference type="Pfam" id="PF02120"/>
    </source>
</evidence>
<organism evidence="3 4">
    <name type="scientific">Kistimonas scapharcae</name>
    <dbReference type="NCBI Taxonomy" id="1036133"/>
    <lineage>
        <taxon>Bacteria</taxon>
        <taxon>Pseudomonadati</taxon>
        <taxon>Pseudomonadota</taxon>
        <taxon>Gammaproteobacteria</taxon>
        <taxon>Oceanospirillales</taxon>
        <taxon>Endozoicomonadaceae</taxon>
        <taxon>Kistimonas</taxon>
    </lineage>
</organism>
<dbReference type="Gene3D" id="3.30.750.140">
    <property type="match status" value="1"/>
</dbReference>
<evidence type="ECO:0000313" key="3">
    <source>
        <dbReference type="EMBL" id="GAA4649561.1"/>
    </source>
</evidence>
<reference evidence="4" key="1">
    <citation type="journal article" date="2019" name="Int. J. Syst. Evol. Microbiol.">
        <title>The Global Catalogue of Microorganisms (GCM) 10K type strain sequencing project: providing services to taxonomists for standard genome sequencing and annotation.</title>
        <authorList>
            <consortium name="The Broad Institute Genomics Platform"/>
            <consortium name="The Broad Institute Genome Sequencing Center for Infectious Disease"/>
            <person name="Wu L."/>
            <person name="Ma J."/>
        </authorList>
    </citation>
    <scope>NUCLEOTIDE SEQUENCE [LARGE SCALE GENOMIC DNA]</scope>
    <source>
        <strain evidence="4">JCM 17805</strain>
    </source>
</reference>
<dbReference type="Pfam" id="PF02120">
    <property type="entry name" value="Flg_hook"/>
    <property type="match status" value="1"/>
</dbReference>
<dbReference type="RefSeq" id="WP_345195444.1">
    <property type="nucleotide sequence ID" value="NZ_BAABFL010000135.1"/>
</dbReference>
<dbReference type="EMBL" id="BAABFL010000135">
    <property type="protein sequence ID" value="GAA4649561.1"/>
    <property type="molecule type" value="Genomic_DNA"/>
</dbReference>
<gene>
    <name evidence="3" type="ORF">GCM10023116_18350</name>
</gene>
<dbReference type="PANTHER" id="PTHR37533:SF2">
    <property type="entry name" value="FLAGELLAR HOOK-LENGTH CONTROL PROTEIN"/>
    <property type="match status" value="1"/>
</dbReference>
<dbReference type="CDD" id="cd17470">
    <property type="entry name" value="T3SS_Flik_C"/>
    <property type="match status" value="1"/>
</dbReference>
<dbReference type="InterPro" id="IPR038610">
    <property type="entry name" value="FliK-like_C_sf"/>
</dbReference>
<feature type="domain" description="Flagellar hook-length control protein-like C-terminal" evidence="2">
    <location>
        <begin position="298"/>
        <end position="379"/>
    </location>
</feature>
<sequence>MEGSTVTDSSLLPISMPVPLQQPPVAVNGTESSTQTLTFADLFSRMMSTEASLASGELQLATDIATPATVLPETSPVLTQLQAAPGELSTLPALLQSEGGLTPLAQALPDVAATANPGESAQTPVAEHAEVSERLPALISEILSQQQTMANKSQAQKEPSLAGTDLADDVMLPGSNAITATKLQKPLLQGEQPVTTGPQGTADAEALPLMPEPSRVVTSVQVPEGTVELEQGVGRATSAPLAETTLQARPVETAVTAAGSVTERAVSAAEAPASPTVVEKPVTAKAQLEPAGPGQLGDRIMVMINRDLQQAQIRMDPPELGHLKIALAVDGDQVSVQFTASQPGLRELIIQQTDRLRQHLESQQLNLVSVDVSTDQGRDPRHPAHEYGSSASVPLFSADVSGDEGVLPVTVQQYSAGLLDVFA</sequence>
<evidence type="ECO:0000313" key="4">
    <source>
        <dbReference type="Proteomes" id="UP001500604"/>
    </source>
</evidence>
<accession>A0ABP8V1B7</accession>
<name>A0ABP8V1B7_9GAMM</name>
<dbReference type="PANTHER" id="PTHR37533">
    <property type="entry name" value="FLAGELLAR HOOK-LENGTH CONTROL PROTEIN"/>
    <property type="match status" value="1"/>
</dbReference>
<dbReference type="InterPro" id="IPR052563">
    <property type="entry name" value="FliK"/>
</dbReference>
<protein>
    <recommendedName>
        <fullName evidence="2">Flagellar hook-length control protein-like C-terminal domain-containing protein</fullName>
    </recommendedName>
</protein>
<comment type="caution">
    <text evidence="3">The sequence shown here is derived from an EMBL/GenBank/DDBJ whole genome shotgun (WGS) entry which is preliminary data.</text>
</comment>